<gene>
    <name evidence="2" type="ORF">EVJ58_g1325</name>
</gene>
<name>A0A4Y9Z077_9APHY</name>
<evidence type="ECO:0000313" key="2">
    <source>
        <dbReference type="EMBL" id="TFY67932.1"/>
    </source>
</evidence>
<feature type="signal peptide" evidence="1">
    <location>
        <begin position="1"/>
        <end position="19"/>
    </location>
</feature>
<sequence>MRSLTVITTVLFLAQQSSAAPLRASPLPASYVADSGAVTSGKSAAQPVSDAVRPVRIPFFRPIS</sequence>
<accession>A0A4Y9Z077</accession>
<dbReference type="AlphaFoldDB" id="A0A4Y9Z077"/>
<evidence type="ECO:0000256" key="1">
    <source>
        <dbReference type="SAM" id="SignalP"/>
    </source>
</evidence>
<dbReference type="Proteomes" id="UP000298390">
    <property type="component" value="Unassembled WGS sequence"/>
</dbReference>
<proteinExistence type="predicted"/>
<protein>
    <submittedName>
        <fullName evidence="2">Uncharacterized protein</fullName>
    </submittedName>
</protein>
<feature type="chain" id="PRO_5021452027" evidence="1">
    <location>
        <begin position="20"/>
        <end position="64"/>
    </location>
</feature>
<evidence type="ECO:0000313" key="3">
    <source>
        <dbReference type="Proteomes" id="UP000298390"/>
    </source>
</evidence>
<dbReference type="EMBL" id="SEKV01000042">
    <property type="protein sequence ID" value="TFY67932.1"/>
    <property type="molecule type" value="Genomic_DNA"/>
</dbReference>
<organism evidence="2 3">
    <name type="scientific">Rhodofomes roseus</name>
    <dbReference type="NCBI Taxonomy" id="34475"/>
    <lineage>
        <taxon>Eukaryota</taxon>
        <taxon>Fungi</taxon>
        <taxon>Dikarya</taxon>
        <taxon>Basidiomycota</taxon>
        <taxon>Agaricomycotina</taxon>
        <taxon>Agaricomycetes</taxon>
        <taxon>Polyporales</taxon>
        <taxon>Rhodofomes</taxon>
    </lineage>
</organism>
<keyword evidence="1" id="KW-0732">Signal</keyword>
<reference evidence="2 3" key="1">
    <citation type="submission" date="2019-01" db="EMBL/GenBank/DDBJ databases">
        <title>Genome sequencing of the rare red list fungi Fomitopsis rosea.</title>
        <authorList>
            <person name="Buettner E."/>
            <person name="Kellner H."/>
        </authorList>
    </citation>
    <scope>NUCLEOTIDE SEQUENCE [LARGE SCALE GENOMIC DNA]</scope>
    <source>
        <strain evidence="2 3">DSM 105464</strain>
    </source>
</reference>
<comment type="caution">
    <text evidence="2">The sequence shown here is derived from an EMBL/GenBank/DDBJ whole genome shotgun (WGS) entry which is preliminary data.</text>
</comment>